<feature type="compositionally biased region" description="Polar residues" evidence="1">
    <location>
        <begin position="736"/>
        <end position="748"/>
    </location>
</feature>
<feature type="compositionally biased region" description="Basic and acidic residues" evidence="1">
    <location>
        <begin position="1131"/>
        <end position="1148"/>
    </location>
</feature>
<feature type="compositionally biased region" description="Low complexity" evidence="1">
    <location>
        <begin position="636"/>
        <end position="650"/>
    </location>
</feature>
<reference evidence="2" key="1">
    <citation type="submission" date="2022-11" db="EMBL/GenBank/DDBJ databases">
        <title>Chromosomal genome sequence assembly and mating type (MAT) locus characterization of the leprose asexual lichenized fungus Lepraria neglecta (Nyl.) Erichsen.</title>
        <authorList>
            <person name="Allen J.L."/>
            <person name="Pfeffer B."/>
        </authorList>
    </citation>
    <scope>NUCLEOTIDE SEQUENCE</scope>
    <source>
        <strain evidence="2">Allen 5258</strain>
    </source>
</reference>
<feature type="region of interest" description="Disordered" evidence="1">
    <location>
        <begin position="300"/>
        <end position="606"/>
    </location>
</feature>
<feature type="compositionally biased region" description="Basic and acidic residues" evidence="1">
    <location>
        <begin position="976"/>
        <end position="988"/>
    </location>
</feature>
<feature type="region of interest" description="Disordered" evidence="1">
    <location>
        <begin position="948"/>
        <end position="1225"/>
    </location>
</feature>
<feature type="compositionally biased region" description="Polar residues" evidence="1">
    <location>
        <begin position="479"/>
        <end position="506"/>
    </location>
</feature>
<dbReference type="Proteomes" id="UP001276659">
    <property type="component" value="Unassembled WGS sequence"/>
</dbReference>
<feature type="region of interest" description="Disordered" evidence="1">
    <location>
        <begin position="163"/>
        <end position="236"/>
    </location>
</feature>
<proteinExistence type="predicted"/>
<evidence type="ECO:0000313" key="3">
    <source>
        <dbReference type="Proteomes" id="UP001276659"/>
    </source>
</evidence>
<accession>A0AAD9YXH2</accession>
<feature type="region of interest" description="Disordered" evidence="1">
    <location>
        <begin position="621"/>
        <end position="892"/>
    </location>
</feature>
<feature type="compositionally biased region" description="Basic and acidic residues" evidence="1">
    <location>
        <begin position="948"/>
        <end position="969"/>
    </location>
</feature>
<feature type="compositionally biased region" description="Basic residues" evidence="1">
    <location>
        <begin position="399"/>
        <end position="419"/>
    </location>
</feature>
<sequence length="1557" mass="171010">MVGQMGILALGLLEGCAENVTRLQSDLVKLRSDVLFAHALSVGGIRYNTEEESAILVTVAEELRIVVSSSPIDTAKYIDLPLECIQQVTLQSQLNPQSQTSSYAVIIHLAAATEHTYYLNAVGHNDDTILLAFMSEIHATTIKNILLPNQRHPAEIRMSQQPIDCSRPVSNGGSAGPDPAPTSDQDLRETSSQAASSRARHPSSATVPPATSRLTSASRVKTTRLNVSETGLRPEEDENMEWAAVAISNAMEDIPVGLHLNAGNAQVGTGVQQPAISPANIAGMRPTTQHGVLDDREQISQDEDQGYDSSYDVSPRVSKVAPNESKSKMPPAPTSIQTSELHNEAGDGTANNPPPSKLSRSLQNGDRKLEIGIEPPSSSGPETTTGRDAKTSTNSKGPKSGKAKVPAKGKGRIQKKQPPKKAIAGKVKAKALANNEGEENDEFDPPESPERPKAKSMASGVPHEIAQAPGQAMGKMRKTNVSNKESLNAPSLASRTVSSVKCQSTSKPPVRPAKPRKADEIEDESIWNFGPDASDEDHNIDPKQGAKTKAKAKAKVIKKQPPKVSKVEKPEKPQSKAKKSGTRESAKLPPATLNKPRSRRAAADKANEKILRIEEFDEIVDDEEEGPIAKPQKKSAAAAVTQPARATQAQKSKTYINDRAPSIATESEAEKTAATKFMAPVENEKATSQMEPGSEIEDTEEVDLVADITRQVTEKTGITPMPPSKAIGADSLLGSEVTSPEQGDTGTNKAMFPTGDKDTHEKSAEDPKRPFVPDSVPKMPDRMQGTKQAFSEPLMEGDDTLEPVQMVGDADGSHFQEALPDREPTDQEEAEISPNEHQPTLKPDKPKEMPSSKNKVEGKAVAKIDHADDQQSVKSMQPILKPRQPKIKALSSKPRYPFSAKLNFLAQETEQINSEVQKPSGFQVADISKTTKQFKATAPQAIQVEAAKKTEHADKIRQPFQAKMEDKAKNVKAPRKINDQDVAEKVVNREAQTLQGTHGVRNHGKPNRKIENGNLGPHQEISKEDTTVLPGPAIGNKRKIDQDGPAEQKKPKLAPVKKDIKRVENRDNKVQKIKRDVKAKHEEAEPEMDEDQGTPIPEFSKKPEIISFSASGPRNQGIASKKKPKRSKHSKMADRFSQELRRTLERETAPYMDDPAPWEHEQHAKRHKRDVTPPAAHKHVPQMIPEPEPMAIQDRPHRLSSQSTRVNENGSPMPIAHPRNESSTAQERYLEDDNVRDAFQNAQLDDDDHFIIQSDGYDRDEVALPPLRKNPILRRDNMGFMGLPNNSKQVPSSPHAPSAFASMPAHHGYQDGKIVNPETTEKIIPTELHDPFVGGRRGQTSSFIETLRNLRNREVQRLINGPKEQKPAAKVTRHSLLYNDDPDKTLVEPEPVHKKRKYETISTSSSSPESVTPEDTSPSQAVTPYQSDAETLVQWRKAYEPHQGNMLDVLSNITHRLVKHLIDEETAIKDILKDYTTDGNNLINGYKKRRQDILESNNANLDQLRHQLRIAFGKAQAGLAKTSKEMRRRRTSDLERQWAIEQQGLLGTVKAAAGCAE</sequence>
<evidence type="ECO:0000313" key="2">
    <source>
        <dbReference type="EMBL" id="KAK3167795.1"/>
    </source>
</evidence>
<protein>
    <submittedName>
        <fullName evidence="2">Uncharacterized protein</fullName>
    </submittedName>
</protein>
<feature type="compositionally biased region" description="Basic and acidic residues" evidence="1">
    <location>
        <begin position="811"/>
        <end position="825"/>
    </location>
</feature>
<keyword evidence="3" id="KW-1185">Reference proteome</keyword>
<feature type="compositionally biased region" description="Polar residues" evidence="1">
    <location>
        <begin position="163"/>
        <end position="172"/>
    </location>
</feature>
<feature type="compositionally biased region" description="Polar residues" evidence="1">
    <location>
        <begin position="1199"/>
        <end position="1210"/>
    </location>
</feature>
<feature type="compositionally biased region" description="Low complexity" evidence="1">
    <location>
        <begin position="191"/>
        <end position="205"/>
    </location>
</feature>
<feature type="compositionally biased region" description="Polar residues" evidence="1">
    <location>
        <begin position="212"/>
        <end position="229"/>
    </location>
</feature>
<feature type="compositionally biased region" description="Low complexity" evidence="1">
    <location>
        <begin position="420"/>
        <end position="433"/>
    </location>
</feature>
<gene>
    <name evidence="2" type="ORF">OEA41_004241</name>
</gene>
<name>A0AAD9YXH2_9LECA</name>
<feature type="compositionally biased region" description="Acidic residues" evidence="1">
    <location>
        <begin position="694"/>
        <end position="704"/>
    </location>
</feature>
<feature type="region of interest" description="Disordered" evidence="1">
    <location>
        <begin position="1359"/>
        <end position="1426"/>
    </location>
</feature>
<organism evidence="2 3">
    <name type="scientific">Lepraria neglecta</name>
    <dbReference type="NCBI Taxonomy" id="209136"/>
    <lineage>
        <taxon>Eukaryota</taxon>
        <taxon>Fungi</taxon>
        <taxon>Dikarya</taxon>
        <taxon>Ascomycota</taxon>
        <taxon>Pezizomycotina</taxon>
        <taxon>Lecanoromycetes</taxon>
        <taxon>OSLEUM clade</taxon>
        <taxon>Lecanoromycetidae</taxon>
        <taxon>Lecanorales</taxon>
        <taxon>Lecanorineae</taxon>
        <taxon>Stereocaulaceae</taxon>
        <taxon>Lepraria</taxon>
    </lineage>
</organism>
<feature type="compositionally biased region" description="Basic and acidic residues" evidence="1">
    <location>
        <begin position="1038"/>
        <end position="1083"/>
    </location>
</feature>
<feature type="compositionally biased region" description="Basic and acidic residues" evidence="1">
    <location>
        <begin position="1381"/>
        <end position="1392"/>
    </location>
</feature>
<feature type="compositionally biased region" description="Basic and acidic residues" evidence="1">
    <location>
        <begin position="565"/>
        <end position="574"/>
    </location>
</feature>
<feature type="compositionally biased region" description="Basic and acidic residues" evidence="1">
    <location>
        <begin position="842"/>
        <end position="871"/>
    </location>
</feature>
<feature type="compositionally biased region" description="Acidic residues" evidence="1">
    <location>
        <begin position="436"/>
        <end position="447"/>
    </location>
</feature>
<feature type="compositionally biased region" description="Basic and acidic residues" evidence="1">
    <location>
        <begin position="755"/>
        <end position="771"/>
    </location>
</feature>
<dbReference type="EMBL" id="JASNWA010000010">
    <property type="protein sequence ID" value="KAK3167795.1"/>
    <property type="molecule type" value="Genomic_DNA"/>
</dbReference>
<comment type="caution">
    <text evidence="2">The sequence shown here is derived from an EMBL/GenBank/DDBJ whole genome shotgun (WGS) entry which is preliminary data.</text>
</comment>
<feature type="compositionally biased region" description="Basic residues" evidence="1">
    <location>
        <begin position="1120"/>
        <end position="1130"/>
    </location>
</feature>
<feature type="compositionally biased region" description="Polar residues" evidence="1">
    <location>
        <begin position="1108"/>
        <end position="1118"/>
    </location>
</feature>
<feature type="compositionally biased region" description="Basic residues" evidence="1">
    <location>
        <begin position="546"/>
        <end position="561"/>
    </location>
</feature>
<evidence type="ECO:0000256" key="1">
    <source>
        <dbReference type="SAM" id="MobiDB-lite"/>
    </source>
</evidence>
<feature type="compositionally biased region" description="Low complexity" evidence="1">
    <location>
        <begin position="1400"/>
        <end position="1419"/>
    </location>
</feature>